<dbReference type="PANTHER" id="PTHR40661">
    <property type="match status" value="1"/>
</dbReference>
<protein>
    <submittedName>
        <fullName evidence="5">LexA family transcriptional regulator</fullName>
    </submittedName>
</protein>
<dbReference type="InterPro" id="IPR036286">
    <property type="entry name" value="LexA/Signal_pep-like_sf"/>
</dbReference>
<name>A0AAW8RC03_CARDV</name>
<dbReference type="CDD" id="cd00093">
    <property type="entry name" value="HTH_XRE"/>
    <property type="match status" value="1"/>
</dbReference>
<dbReference type="EMBL" id="JALRMR010000009">
    <property type="protein sequence ID" value="MDT1974410.1"/>
    <property type="molecule type" value="Genomic_DNA"/>
</dbReference>
<dbReference type="AlphaFoldDB" id="A0AAW8RC03"/>
<dbReference type="SUPFAM" id="SSF47413">
    <property type="entry name" value="lambda repressor-like DNA-binding domains"/>
    <property type="match status" value="1"/>
</dbReference>
<dbReference type="SUPFAM" id="SSF51306">
    <property type="entry name" value="LexA/Signal peptidase"/>
    <property type="match status" value="1"/>
</dbReference>
<accession>A0AAW8RC03</accession>
<evidence type="ECO:0000259" key="4">
    <source>
        <dbReference type="PROSITE" id="PS50943"/>
    </source>
</evidence>
<dbReference type="CDD" id="cd06529">
    <property type="entry name" value="S24_LexA-like"/>
    <property type="match status" value="1"/>
</dbReference>
<dbReference type="Pfam" id="PF01381">
    <property type="entry name" value="HTH_3"/>
    <property type="match status" value="1"/>
</dbReference>
<dbReference type="InterPro" id="IPR001387">
    <property type="entry name" value="Cro/C1-type_HTH"/>
</dbReference>
<feature type="domain" description="HTH cro/C1-type" evidence="4">
    <location>
        <begin position="11"/>
        <end position="65"/>
    </location>
</feature>
<keyword evidence="2" id="KW-0238">DNA-binding</keyword>
<dbReference type="SMART" id="SM00530">
    <property type="entry name" value="HTH_XRE"/>
    <property type="match status" value="1"/>
</dbReference>
<organism evidence="5 6">
    <name type="scientific">Carnobacterium divergens</name>
    <name type="common">Lactobacillus divergens</name>
    <dbReference type="NCBI Taxonomy" id="2748"/>
    <lineage>
        <taxon>Bacteria</taxon>
        <taxon>Bacillati</taxon>
        <taxon>Bacillota</taxon>
        <taxon>Bacilli</taxon>
        <taxon>Lactobacillales</taxon>
        <taxon>Carnobacteriaceae</taxon>
        <taxon>Carnobacterium</taxon>
    </lineage>
</organism>
<evidence type="ECO:0000256" key="2">
    <source>
        <dbReference type="ARBA" id="ARBA00023125"/>
    </source>
</evidence>
<dbReference type="Gene3D" id="1.10.260.40">
    <property type="entry name" value="lambda repressor-like DNA-binding domains"/>
    <property type="match status" value="1"/>
</dbReference>
<keyword evidence="3" id="KW-0804">Transcription</keyword>
<evidence type="ECO:0000313" key="5">
    <source>
        <dbReference type="EMBL" id="MDT1974410.1"/>
    </source>
</evidence>
<proteinExistence type="predicted"/>
<evidence type="ECO:0000256" key="1">
    <source>
        <dbReference type="ARBA" id="ARBA00023015"/>
    </source>
</evidence>
<comment type="caution">
    <text evidence="5">The sequence shown here is derived from an EMBL/GenBank/DDBJ whole genome shotgun (WGS) entry which is preliminary data.</text>
</comment>
<dbReference type="Gene3D" id="2.10.109.10">
    <property type="entry name" value="Umud Fragment, subunit A"/>
    <property type="match status" value="1"/>
</dbReference>
<gene>
    <name evidence="5" type="ORF">MX635_08415</name>
</gene>
<evidence type="ECO:0000256" key="3">
    <source>
        <dbReference type="ARBA" id="ARBA00023163"/>
    </source>
</evidence>
<dbReference type="InterPro" id="IPR039418">
    <property type="entry name" value="LexA-like"/>
</dbReference>
<keyword evidence="1" id="KW-0805">Transcription regulation</keyword>
<reference evidence="5" key="1">
    <citation type="submission" date="2022-04" db="EMBL/GenBank/DDBJ databases">
        <title>Draft genome sequences of lactic acid bacteria (LAB) strains involved in meat spoilage.</title>
        <authorList>
            <person name="Palevich N."/>
        </authorList>
    </citation>
    <scope>NUCLEOTIDE SEQUENCE</scope>
    <source>
        <strain evidence="5">9-14</strain>
    </source>
</reference>
<dbReference type="Pfam" id="PF00717">
    <property type="entry name" value="Peptidase_S24"/>
    <property type="match status" value="1"/>
</dbReference>
<dbReference type="Proteomes" id="UP001249945">
    <property type="component" value="Unassembled WGS sequence"/>
</dbReference>
<evidence type="ECO:0000313" key="6">
    <source>
        <dbReference type="Proteomes" id="UP001249945"/>
    </source>
</evidence>
<dbReference type="InterPro" id="IPR010982">
    <property type="entry name" value="Lambda_DNA-bd_dom_sf"/>
</dbReference>
<dbReference type="InterPro" id="IPR015927">
    <property type="entry name" value="Peptidase_S24_S26A/B/C"/>
</dbReference>
<dbReference type="PROSITE" id="PS50943">
    <property type="entry name" value="HTH_CROC1"/>
    <property type="match status" value="1"/>
</dbReference>
<dbReference type="PANTHER" id="PTHR40661:SF1">
    <property type="entry name" value="HTH CRO_C1-TYPE DOMAIN-CONTAINING PROTEIN"/>
    <property type="match status" value="1"/>
</dbReference>
<sequence>MRSNDEIIDIINNLKEEKGLSLSELARRVNMAKSALSRYFNKTRQFPLNRVEDFADVLGVSSEFILGFDADSNKNDITDIYNELKPLRQKKVYTYAEQQLEEQNNNIVEFPKKLPIVGKTAANPSILEYGDVNVEQGSFEHIPEGADCAILIQGDSMGPLIKDGEIVFYRRQEDIENGEIAIVEINGDGVTCKKVYFNIEEETILLKSINEKYQDREISDEDIRIVGKVLLK</sequence>
<dbReference type="RefSeq" id="WP_311907121.1">
    <property type="nucleotide sequence ID" value="NZ_JALRMY010000009.1"/>
</dbReference>
<dbReference type="GO" id="GO:0003677">
    <property type="term" value="F:DNA binding"/>
    <property type="evidence" value="ECO:0007669"/>
    <property type="project" value="UniProtKB-KW"/>
</dbReference>